<dbReference type="Gene3D" id="3.40.50.10490">
    <property type="entry name" value="Glucose-6-phosphate isomerase like protein, domain 1"/>
    <property type="match status" value="2"/>
</dbReference>
<proteinExistence type="predicted"/>
<evidence type="ECO:0000313" key="4">
    <source>
        <dbReference type="Proteomes" id="UP001284601"/>
    </source>
</evidence>
<accession>A0ABU4HTG7</accession>
<keyword evidence="4" id="KW-1185">Reference proteome</keyword>
<reference evidence="3 4" key="2">
    <citation type="submission" date="2023-10" db="EMBL/GenBank/DDBJ databases">
        <authorList>
            <person name="Han X.F."/>
        </authorList>
    </citation>
    <scope>NUCLEOTIDE SEQUENCE [LARGE SCALE GENOMIC DNA]</scope>
    <source>
        <strain evidence="3 4">KCTC 39840</strain>
    </source>
</reference>
<feature type="domain" description="SIS" evidence="2">
    <location>
        <begin position="31"/>
        <end position="174"/>
    </location>
</feature>
<protein>
    <submittedName>
        <fullName evidence="3">SIS domain-containing protein</fullName>
    </submittedName>
</protein>
<feature type="domain" description="SIS" evidence="2">
    <location>
        <begin position="199"/>
        <end position="339"/>
    </location>
</feature>
<keyword evidence="1" id="KW-0677">Repeat</keyword>
<dbReference type="InterPro" id="IPR035466">
    <property type="entry name" value="GlmS/AgaS_SIS"/>
</dbReference>
<evidence type="ECO:0000313" key="3">
    <source>
        <dbReference type="EMBL" id="MDW5595354.1"/>
    </source>
</evidence>
<dbReference type="SUPFAM" id="SSF53697">
    <property type="entry name" value="SIS domain"/>
    <property type="match status" value="1"/>
</dbReference>
<organism evidence="3 4">
    <name type="scientific">Conexibacter stalactiti</name>
    <dbReference type="NCBI Taxonomy" id="1940611"/>
    <lineage>
        <taxon>Bacteria</taxon>
        <taxon>Bacillati</taxon>
        <taxon>Actinomycetota</taxon>
        <taxon>Thermoleophilia</taxon>
        <taxon>Solirubrobacterales</taxon>
        <taxon>Conexibacteraceae</taxon>
        <taxon>Conexibacter</taxon>
    </lineage>
</organism>
<gene>
    <name evidence="3" type="ORF">R7226_13480</name>
</gene>
<comment type="caution">
    <text evidence="3">The sequence shown here is derived from an EMBL/GenBank/DDBJ whole genome shotgun (WGS) entry which is preliminary data.</text>
</comment>
<dbReference type="PANTHER" id="PTHR10937:SF8">
    <property type="entry name" value="AMINOTRANSFERASE-RELATED"/>
    <property type="match status" value="1"/>
</dbReference>
<dbReference type="RefSeq" id="WP_318597691.1">
    <property type="nucleotide sequence ID" value="NZ_JAWSTH010000031.1"/>
</dbReference>
<reference evidence="4" key="1">
    <citation type="submission" date="2023-07" db="EMBL/GenBank/DDBJ databases">
        <title>Conexibacter stalactiti sp. nov., isolated from stalactites in a lava cave and emended description of the genus Conexibacter.</title>
        <authorList>
            <person name="Lee S.D."/>
        </authorList>
    </citation>
    <scope>NUCLEOTIDE SEQUENCE [LARGE SCALE GENOMIC DNA]</scope>
    <source>
        <strain evidence="4">KCTC 39840</strain>
    </source>
</reference>
<dbReference type="PANTHER" id="PTHR10937">
    <property type="entry name" value="GLUCOSAMINE--FRUCTOSE-6-PHOSPHATE AMINOTRANSFERASE, ISOMERIZING"/>
    <property type="match status" value="1"/>
</dbReference>
<dbReference type="CDD" id="cd05008">
    <property type="entry name" value="SIS_GlmS_GlmD_1"/>
    <property type="match status" value="1"/>
</dbReference>
<evidence type="ECO:0000256" key="1">
    <source>
        <dbReference type="ARBA" id="ARBA00022737"/>
    </source>
</evidence>
<dbReference type="InterPro" id="IPR001347">
    <property type="entry name" value="SIS_dom"/>
</dbReference>
<dbReference type="CDD" id="cd05009">
    <property type="entry name" value="SIS_GlmS_GlmD_2"/>
    <property type="match status" value="1"/>
</dbReference>
<dbReference type="PROSITE" id="PS51464">
    <property type="entry name" value="SIS"/>
    <property type="match status" value="2"/>
</dbReference>
<dbReference type="Proteomes" id="UP001284601">
    <property type="component" value="Unassembled WGS sequence"/>
</dbReference>
<evidence type="ECO:0000259" key="2">
    <source>
        <dbReference type="PROSITE" id="PS51464"/>
    </source>
</evidence>
<dbReference type="EMBL" id="JAWSTH010000031">
    <property type="protein sequence ID" value="MDW5595354.1"/>
    <property type="molecule type" value="Genomic_DNA"/>
</dbReference>
<dbReference type="InterPro" id="IPR046348">
    <property type="entry name" value="SIS_dom_sf"/>
</dbReference>
<name>A0ABU4HTG7_9ACTN</name>
<sequence>MTPSEVLLSEIRAQPEVWRAALERRDAVAATAARLAAAPPTLVRVAGHGTSDHAAIYASYLLRLLCGWTVVRDSISLPLYYGLPAAKPGELAIGISQSGETPDVVEWLRAAKAGGATTLAVTNGERSALADAADHLLPVGAGAEQSIAATKTYTGTLVAFALLAGALAGRGDQLAAGVAEAADAADATLPGLERAVEPVAEALAPAQRMYLSARGLELATAYEISLKLTEVCYVGAKAMSATAMAHGPVAALDETLPVWLIAARDATLPAVREAAQRAIAARAPVVASGAAAGQLEGAAHVLQTPALGEPLLSPLLSVLPGQLFAVALAHAKGIDPGAPRHLRKVTSAA</sequence>
<dbReference type="Pfam" id="PF01380">
    <property type="entry name" value="SIS"/>
    <property type="match status" value="2"/>
</dbReference>
<dbReference type="InterPro" id="IPR035490">
    <property type="entry name" value="GlmS/FrlB_SIS"/>
</dbReference>